<dbReference type="Proteomes" id="UP000076962">
    <property type="component" value="Unassembled WGS sequence"/>
</dbReference>
<dbReference type="Pfam" id="PF00501">
    <property type="entry name" value="AMP-binding"/>
    <property type="match status" value="1"/>
</dbReference>
<dbReference type="InterPro" id="IPR042099">
    <property type="entry name" value="ANL_N_sf"/>
</dbReference>
<dbReference type="PANTHER" id="PTHR44845:SF7">
    <property type="entry name" value="PLIPASTATIN SYNTHASE SUBUNIT D"/>
    <property type="match status" value="1"/>
</dbReference>
<evidence type="ECO:0000259" key="3">
    <source>
        <dbReference type="Pfam" id="PF00501"/>
    </source>
</evidence>
<feature type="domain" description="AMP-dependent synthetase/ligase" evidence="3">
    <location>
        <begin position="8"/>
        <end position="137"/>
    </location>
</feature>
<dbReference type="InterPro" id="IPR045851">
    <property type="entry name" value="AMP-bd_C_sf"/>
</dbReference>
<keyword evidence="6" id="KW-1185">Reference proteome</keyword>
<reference evidence="5 6" key="1">
    <citation type="submission" date="2016-05" db="EMBL/GenBank/DDBJ databases">
        <title>Single-cell genome of chain-forming Candidatus Thiomargarita nelsonii and comparison to other large sulfur-oxidizing bacteria.</title>
        <authorList>
            <person name="Winkel M."/>
            <person name="Salman V."/>
            <person name="Woyke T."/>
            <person name="Schulz-Vogt H."/>
            <person name="Richter M."/>
            <person name="Flood B."/>
            <person name="Bailey J."/>
            <person name="Amann R."/>
            <person name="Mussmann M."/>
        </authorList>
    </citation>
    <scope>NUCLEOTIDE SEQUENCE [LARGE SCALE GENOMIC DNA]</scope>
    <source>
        <strain evidence="5 6">THI036</strain>
    </source>
</reference>
<evidence type="ECO:0000256" key="1">
    <source>
        <dbReference type="ARBA" id="ARBA00022450"/>
    </source>
</evidence>
<dbReference type="InterPro" id="IPR029063">
    <property type="entry name" value="SAM-dependent_MTases_sf"/>
</dbReference>
<dbReference type="Gene3D" id="3.40.50.12780">
    <property type="entry name" value="N-terminal domain of ligase-like"/>
    <property type="match status" value="1"/>
</dbReference>
<keyword evidence="2" id="KW-0597">Phosphoprotein</keyword>
<protein>
    <submittedName>
        <fullName evidence="5">Peptide synthetase</fullName>
    </submittedName>
</protein>
<dbReference type="SUPFAM" id="SSF53335">
    <property type="entry name" value="S-adenosyl-L-methionine-dependent methyltransferases"/>
    <property type="match status" value="1"/>
</dbReference>
<dbReference type="SUPFAM" id="SSF56801">
    <property type="entry name" value="Acetyl-CoA synthetase-like"/>
    <property type="match status" value="1"/>
</dbReference>
<gene>
    <name evidence="5" type="ORF">THIOM_001143</name>
</gene>
<evidence type="ECO:0000313" key="6">
    <source>
        <dbReference type="Proteomes" id="UP000076962"/>
    </source>
</evidence>
<dbReference type="CDD" id="cd02440">
    <property type="entry name" value="AdoMet_MTases"/>
    <property type="match status" value="1"/>
</dbReference>
<dbReference type="FunFam" id="2.30.38.10:FF:000001">
    <property type="entry name" value="Non-ribosomal peptide synthetase PvdI"/>
    <property type="match status" value="1"/>
</dbReference>
<evidence type="ECO:0000256" key="2">
    <source>
        <dbReference type="ARBA" id="ARBA00022553"/>
    </source>
</evidence>
<comment type="caution">
    <text evidence="5">The sequence shown here is derived from an EMBL/GenBank/DDBJ whole genome shotgun (WGS) entry which is preliminary data.</text>
</comment>
<proteinExistence type="predicted"/>
<feature type="domain" description="Methyltransferase type 12" evidence="4">
    <location>
        <begin position="311"/>
        <end position="401"/>
    </location>
</feature>
<dbReference type="InterPro" id="IPR000873">
    <property type="entry name" value="AMP-dep_synth/lig_dom"/>
</dbReference>
<evidence type="ECO:0000313" key="5">
    <source>
        <dbReference type="EMBL" id="OAD23031.1"/>
    </source>
</evidence>
<dbReference type="Gene3D" id="3.30.300.30">
    <property type="match status" value="1"/>
</dbReference>
<accession>A0A176S4I6</accession>
<dbReference type="PANTHER" id="PTHR44845">
    <property type="entry name" value="CARRIER DOMAIN-CONTAINING PROTEIN"/>
    <property type="match status" value="1"/>
</dbReference>
<dbReference type="EMBL" id="LUTY01000594">
    <property type="protein sequence ID" value="OAD23031.1"/>
    <property type="molecule type" value="Genomic_DNA"/>
</dbReference>
<keyword evidence="1" id="KW-0596">Phosphopantetheine</keyword>
<dbReference type="Pfam" id="PF08242">
    <property type="entry name" value="Methyltransf_12"/>
    <property type="match status" value="1"/>
</dbReference>
<feature type="non-terminal residue" evidence="5">
    <location>
        <position position="1"/>
    </location>
</feature>
<evidence type="ECO:0000259" key="4">
    <source>
        <dbReference type="Pfam" id="PF08242"/>
    </source>
</evidence>
<organism evidence="5 6">
    <name type="scientific">Candidatus Thiomargarita nelsonii</name>
    <dbReference type="NCBI Taxonomy" id="1003181"/>
    <lineage>
        <taxon>Bacteria</taxon>
        <taxon>Pseudomonadati</taxon>
        <taxon>Pseudomonadota</taxon>
        <taxon>Gammaproteobacteria</taxon>
        <taxon>Thiotrichales</taxon>
        <taxon>Thiotrichaceae</taxon>
        <taxon>Thiomargarita</taxon>
    </lineage>
</organism>
<name>A0A176S4I6_9GAMM</name>
<feature type="non-terminal residue" evidence="5">
    <location>
        <position position="406"/>
    </location>
</feature>
<sequence>GHQDSVYLIKLIIEQNITTLHFVPPMLHVFLEDPASEECRSLKRVICSGEALPFELQERFFSRLDAELHNLYGPTEAAVDVTFWQCQRDSHLQRIVPIGRPIANIQIYLLDRYLQPVPIGVHGELHIGGVGLARGYLNRPELTTEKFIHNHFSDEQGARLYKTGDLARYLADGNLEFMGRTDHQVKIRGFRIELGEIEAVLGQHSAVQETIVMVREDQVGDKRLTAYVVPTSINEGLQQIQVDEEETEHVFHWQTLYEETYNQTPTHQDITFNIISWNSSYTGLPLPEEEMHEWVDHTVERILSLQPKRVLEIGCGTGLLLSRIAPQCDQYWGTDFSQVVLQQLEHLKASVNGLEHVNLLHKRADDFEGIKTETFDMVIINSVVQYFPNIDYLLKVLEGAMKIVKA</sequence>
<dbReference type="InterPro" id="IPR013217">
    <property type="entry name" value="Methyltransf_12"/>
</dbReference>
<dbReference type="AlphaFoldDB" id="A0A176S4I6"/>
<dbReference type="Gene3D" id="3.40.50.150">
    <property type="entry name" value="Vaccinia Virus protein VP39"/>
    <property type="match status" value="1"/>
</dbReference>